<keyword evidence="3" id="KW-0597">Phosphoprotein</keyword>
<sequence>MHPARRLVERATTAYRRHPELYSAVATVGAGAILVALDLPPLWMSAAWADPAATPDAWRYALLAVAFGVMLLRRRHPIIALSAGTVLFAVDLAMGGTIGMLLVFFDLIYSAAYWGSPRARTVLLWLIVAAVAASAVIPVAVGLPAQLVVLLVLQSFAILTTPYWWGAAVRRSRELAASEAARADDAMRLSAHERERAIRAERARMAQDLHDVIAGNLSAIAIHSEASLSRSPDTARDRAALAAVREASVAGLDQMRSMIVLLRTGDESRAAPPRLAELDDLIAASGLPVTVTGTPPDLPTAADQAAARILVESLRNAGKHHTGGRVELHFDAGPGVHTIVVRSTGGTPARAPGTGHGVPMMRERAEGVGGSLSAGPQGDDWVVTARLPREDG</sequence>
<dbReference type="GO" id="GO:0005524">
    <property type="term" value="F:ATP binding"/>
    <property type="evidence" value="ECO:0007669"/>
    <property type="project" value="UniProtKB-KW"/>
</dbReference>
<dbReference type="Gene3D" id="1.20.5.1930">
    <property type="match status" value="1"/>
</dbReference>
<reference evidence="12" key="1">
    <citation type="submission" date="2024-05" db="EMBL/GenBank/DDBJ databases">
        <authorList>
            <person name="Yu L."/>
        </authorList>
    </citation>
    <scope>NUCLEOTIDE SEQUENCE</scope>
    <source>
        <strain evidence="12">G08B096</strain>
    </source>
</reference>
<keyword evidence="10" id="KW-1133">Transmembrane helix</keyword>
<gene>
    <name evidence="12" type="ORF">ABIQ69_15090</name>
</gene>
<dbReference type="EC" id="2.7.13.3" evidence="2"/>
<name>A0AAU7W868_9MICO</name>
<dbReference type="SUPFAM" id="SSF55874">
    <property type="entry name" value="ATPase domain of HSP90 chaperone/DNA topoisomerase II/histidine kinase"/>
    <property type="match status" value="1"/>
</dbReference>
<evidence type="ECO:0000256" key="1">
    <source>
        <dbReference type="ARBA" id="ARBA00000085"/>
    </source>
</evidence>
<protein>
    <recommendedName>
        <fullName evidence="2">histidine kinase</fullName>
        <ecNumber evidence="2">2.7.13.3</ecNumber>
    </recommendedName>
</protein>
<comment type="catalytic activity">
    <reaction evidence="1">
        <text>ATP + protein L-histidine = ADP + protein N-phospho-L-histidine.</text>
        <dbReference type="EC" id="2.7.13.3"/>
    </reaction>
</comment>
<evidence type="ECO:0000256" key="4">
    <source>
        <dbReference type="ARBA" id="ARBA00022679"/>
    </source>
</evidence>
<dbReference type="GO" id="GO:0046983">
    <property type="term" value="F:protein dimerization activity"/>
    <property type="evidence" value="ECO:0007669"/>
    <property type="project" value="InterPro"/>
</dbReference>
<dbReference type="GO" id="GO:0000155">
    <property type="term" value="F:phosphorelay sensor kinase activity"/>
    <property type="evidence" value="ECO:0007669"/>
    <property type="project" value="InterPro"/>
</dbReference>
<keyword evidence="6 12" id="KW-0418">Kinase</keyword>
<feature type="transmembrane region" description="Helical" evidence="10">
    <location>
        <begin position="85"/>
        <end position="110"/>
    </location>
</feature>
<evidence type="ECO:0000256" key="3">
    <source>
        <dbReference type="ARBA" id="ARBA00022553"/>
    </source>
</evidence>
<dbReference type="Gene3D" id="3.30.565.10">
    <property type="entry name" value="Histidine kinase-like ATPase, C-terminal domain"/>
    <property type="match status" value="1"/>
</dbReference>
<feature type="region of interest" description="Disordered" evidence="9">
    <location>
        <begin position="367"/>
        <end position="392"/>
    </location>
</feature>
<dbReference type="PANTHER" id="PTHR24421:SF10">
    <property type="entry name" value="NITRATE_NITRITE SENSOR PROTEIN NARQ"/>
    <property type="match status" value="1"/>
</dbReference>
<feature type="transmembrane region" description="Helical" evidence="10">
    <location>
        <begin position="122"/>
        <end position="140"/>
    </location>
</feature>
<evidence type="ECO:0000313" key="12">
    <source>
        <dbReference type="EMBL" id="XBX81925.1"/>
    </source>
</evidence>
<evidence type="ECO:0000256" key="2">
    <source>
        <dbReference type="ARBA" id="ARBA00012438"/>
    </source>
</evidence>
<evidence type="ECO:0000256" key="9">
    <source>
        <dbReference type="SAM" id="MobiDB-lite"/>
    </source>
</evidence>
<dbReference type="RefSeq" id="WP_350347947.1">
    <property type="nucleotide sequence ID" value="NZ_CP158374.1"/>
</dbReference>
<dbReference type="GO" id="GO:0016020">
    <property type="term" value="C:membrane"/>
    <property type="evidence" value="ECO:0007669"/>
    <property type="project" value="InterPro"/>
</dbReference>
<evidence type="ECO:0000256" key="7">
    <source>
        <dbReference type="ARBA" id="ARBA00022840"/>
    </source>
</evidence>
<feature type="transmembrane region" description="Helical" evidence="10">
    <location>
        <begin position="147"/>
        <end position="165"/>
    </location>
</feature>
<dbReference type="InterPro" id="IPR036890">
    <property type="entry name" value="HATPase_C_sf"/>
</dbReference>
<dbReference type="PANTHER" id="PTHR24421">
    <property type="entry name" value="NITRATE/NITRITE SENSOR PROTEIN NARX-RELATED"/>
    <property type="match status" value="1"/>
</dbReference>
<keyword evidence="5" id="KW-0547">Nucleotide-binding</keyword>
<dbReference type="CDD" id="cd16917">
    <property type="entry name" value="HATPase_UhpB-NarQ-NarX-like"/>
    <property type="match status" value="1"/>
</dbReference>
<evidence type="ECO:0000256" key="10">
    <source>
        <dbReference type="SAM" id="Phobius"/>
    </source>
</evidence>
<evidence type="ECO:0000256" key="8">
    <source>
        <dbReference type="ARBA" id="ARBA00023012"/>
    </source>
</evidence>
<keyword evidence="10" id="KW-0472">Membrane</keyword>
<keyword evidence="8" id="KW-0902">Two-component regulatory system</keyword>
<keyword evidence="10" id="KW-0812">Transmembrane</keyword>
<dbReference type="EMBL" id="CP158374">
    <property type="protein sequence ID" value="XBX81925.1"/>
    <property type="molecule type" value="Genomic_DNA"/>
</dbReference>
<organism evidence="12">
    <name type="scientific">Agromyces sp. G08B096</name>
    <dbReference type="NCBI Taxonomy" id="3156399"/>
    <lineage>
        <taxon>Bacteria</taxon>
        <taxon>Bacillati</taxon>
        <taxon>Actinomycetota</taxon>
        <taxon>Actinomycetes</taxon>
        <taxon>Micrococcales</taxon>
        <taxon>Microbacteriaceae</taxon>
        <taxon>Agromyces</taxon>
    </lineage>
</organism>
<dbReference type="InterPro" id="IPR011712">
    <property type="entry name" value="Sig_transdc_His_kin_sub3_dim/P"/>
</dbReference>
<feature type="transmembrane region" description="Helical" evidence="10">
    <location>
        <begin position="21"/>
        <end position="37"/>
    </location>
</feature>
<feature type="transmembrane region" description="Helical" evidence="10">
    <location>
        <begin position="57"/>
        <end position="73"/>
    </location>
</feature>
<evidence type="ECO:0000256" key="5">
    <source>
        <dbReference type="ARBA" id="ARBA00022741"/>
    </source>
</evidence>
<keyword evidence="4" id="KW-0808">Transferase</keyword>
<proteinExistence type="predicted"/>
<dbReference type="AlphaFoldDB" id="A0AAU7W868"/>
<evidence type="ECO:0000256" key="6">
    <source>
        <dbReference type="ARBA" id="ARBA00022777"/>
    </source>
</evidence>
<dbReference type="Pfam" id="PF07730">
    <property type="entry name" value="HisKA_3"/>
    <property type="match status" value="1"/>
</dbReference>
<accession>A0AAU7W868</accession>
<dbReference type="InterPro" id="IPR050482">
    <property type="entry name" value="Sensor_HK_TwoCompSys"/>
</dbReference>
<keyword evidence="7" id="KW-0067">ATP-binding</keyword>
<evidence type="ECO:0000259" key="11">
    <source>
        <dbReference type="Pfam" id="PF07730"/>
    </source>
</evidence>
<feature type="domain" description="Signal transduction histidine kinase subgroup 3 dimerisation and phosphoacceptor" evidence="11">
    <location>
        <begin position="201"/>
        <end position="266"/>
    </location>
</feature>